<dbReference type="EMBL" id="NMUH01000777">
    <property type="protein sequence ID" value="MQL84660.1"/>
    <property type="molecule type" value="Genomic_DNA"/>
</dbReference>
<dbReference type="Proteomes" id="UP000652761">
    <property type="component" value="Unassembled WGS sequence"/>
</dbReference>
<feature type="coiled-coil region" evidence="1">
    <location>
        <begin position="852"/>
        <end position="879"/>
    </location>
</feature>
<reference evidence="4" key="1">
    <citation type="submission" date="2017-07" db="EMBL/GenBank/DDBJ databases">
        <title>Taro Niue Genome Assembly and Annotation.</title>
        <authorList>
            <person name="Atibalentja N."/>
            <person name="Keating K."/>
            <person name="Fields C.J."/>
        </authorList>
    </citation>
    <scope>NUCLEOTIDE SEQUENCE</scope>
    <source>
        <strain evidence="4">Niue_2</strain>
        <tissue evidence="4">Leaf</tissue>
    </source>
</reference>
<gene>
    <name evidence="4" type="ORF">Taro_017160</name>
</gene>
<name>A0A843USJ0_COLES</name>
<dbReference type="Pfam" id="PF10536">
    <property type="entry name" value="PMD"/>
    <property type="match status" value="3"/>
</dbReference>
<evidence type="ECO:0000313" key="5">
    <source>
        <dbReference type="Proteomes" id="UP000652761"/>
    </source>
</evidence>
<feature type="compositionally biased region" description="Acidic residues" evidence="2">
    <location>
        <begin position="470"/>
        <end position="487"/>
    </location>
</feature>
<feature type="compositionally biased region" description="Low complexity" evidence="2">
    <location>
        <begin position="1025"/>
        <end position="1039"/>
    </location>
</feature>
<evidence type="ECO:0000256" key="1">
    <source>
        <dbReference type="SAM" id="Coils"/>
    </source>
</evidence>
<dbReference type="PANTHER" id="PTHR46033">
    <property type="entry name" value="PROTEIN MAIN-LIKE 2"/>
    <property type="match status" value="1"/>
</dbReference>
<feature type="domain" description="Aminotransferase-like plant mobile" evidence="3">
    <location>
        <begin position="516"/>
        <end position="590"/>
    </location>
</feature>
<dbReference type="InterPro" id="IPR019557">
    <property type="entry name" value="AminoTfrase-like_pln_mobile"/>
</dbReference>
<feature type="coiled-coil region" evidence="1">
    <location>
        <begin position="912"/>
        <end position="984"/>
    </location>
</feature>
<protein>
    <recommendedName>
        <fullName evidence="3">Aminotransferase-like plant mobile domain-containing protein</fullName>
    </recommendedName>
</protein>
<dbReference type="AlphaFoldDB" id="A0A843USJ0"/>
<evidence type="ECO:0000313" key="4">
    <source>
        <dbReference type="EMBL" id="MQL84660.1"/>
    </source>
</evidence>
<feature type="domain" description="Aminotransferase-like plant mobile" evidence="3">
    <location>
        <begin position="81"/>
        <end position="412"/>
    </location>
</feature>
<keyword evidence="5" id="KW-1185">Reference proteome</keyword>
<organism evidence="4 5">
    <name type="scientific">Colocasia esculenta</name>
    <name type="common">Wild taro</name>
    <name type="synonym">Arum esculentum</name>
    <dbReference type="NCBI Taxonomy" id="4460"/>
    <lineage>
        <taxon>Eukaryota</taxon>
        <taxon>Viridiplantae</taxon>
        <taxon>Streptophyta</taxon>
        <taxon>Embryophyta</taxon>
        <taxon>Tracheophyta</taxon>
        <taxon>Spermatophyta</taxon>
        <taxon>Magnoliopsida</taxon>
        <taxon>Liliopsida</taxon>
        <taxon>Araceae</taxon>
        <taxon>Aroideae</taxon>
        <taxon>Colocasieae</taxon>
        <taxon>Colocasia</taxon>
    </lineage>
</organism>
<feature type="region of interest" description="Disordered" evidence="2">
    <location>
        <begin position="429"/>
        <end position="499"/>
    </location>
</feature>
<proteinExistence type="predicted"/>
<keyword evidence="1" id="KW-0175">Coiled coil</keyword>
<evidence type="ECO:0000256" key="2">
    <source>
        <dbReference type="SAM" id="MobiDB-lite"/>
    </source>
</evidence>
<accession>A0A843USJ0</accession>
<comment type="caution">
    <text evidence="4">The sequence shown here is derived from an EMBL/GenBank/DDBJ whole genome shotgun (WGS) entry which is preliminary data.</text>
</comment>
<dbReference type="PANTHER" id="PTHR46033:SF8">
    <property type="entry name" value="PROTEIN MAINTENANCE OF MERISTEMS-LIKE"/>
    <property type="match status" value="1"/>
</dbReference>
<sequence>MKRNYSAFAEDIPPYSGPKAARETYANLKQLSAIPGHIYTHPELQMPWLVPMLELLPPTSIGHLKEWGLSTVFVLARNYNKLVHVWESVTAMVELWHPQTNSFIFPEFEATILLEELEIMLGLLRYQRGEELAISYTVEQINSWSILAYITTKKNDLYSMTSGMHVYLLPIAQWITSQCKRKTTNYTAIAKAAAICICGVILFPESDGAISVGNLSIIDSISEGMKIGQAVLGFLYSGLTSAALEGPFYGSVIALELWMGMHFQFRTAENPNTECKTMLNHPLAYVGGRLHMSTQAWCKTAQVKSIQAWRQYLRSLAVADFDMRPRFMHGQTIHLPQRAGLALRLLGNGALVSYNPDRCHLQCGAARTVVPLLSHFPPIQERKRGDEQDERDMRSAVVHWEGCAMSVIQSEVEEDDEVAYVEALKKLQPLDNPLQDHPSTMEGGKDIGKDSSRRKRQEERRSSRRRMEEPPVEEEVPEVGMEEEEEEKMAPVTNVEEERKRRAKAMKSRERVEEMGFGEIFRIKRMRVDPALTEALRSRWDAEASAFAFPWGHMIPSLEDVSRITGLRVYGRAVSGYTYPCYHDLAEHLLDLPVERRSSLVPRVALQESLGLYEAGKNAGESDAAHCRFLPLLEDLGEVGWYAWGAAFLAHQFYGLSASERQTSTSGFYPFHQVWAYLHLPTLGRGDLTRPGLVPIARRWDSRRDTRHLVDQLERLQEAIDSYPYLDVVWQPYLGEGDEGQPWLVQARPYFGRSVWLHALNLVLPLNLFLTQHSLGLRQSVVEFPVRDRFRRLGQSFRGLHDTTDWREQAREQIMNWERKGKAVRSDVTTDDAYLQAYALKYGGKVDVTGEIASLRALLQSAVQDREAAQRQTAELRSELERVWGTGAGGASSSRSAGGSPSLMEARLTGAVLRAEEAQRHLEERERDLELANEHAMELQRERDRFRGEVQTTRRERDQLRIRAEVAEAQVAEMTRELATLRVQRPPGDQEEVTRLRAELLAQQTLARGLQQIVTDIGRSRSRSRSGASVSRATGASVGQYLADSFSRQRNEEEERHRQGEGSAHDGRGGGEMLPPPDRREGSGESGGGQ</sequence>
<dbReference type="OrthoDB" id="684301at2759"/>
<feature type="compositionally biased region" description="Basic and acidic residues" evidence="2">
    <location>
        <begin position="1047"/>
        <end position="1069"/>
    </location>
</feature>
<evidence type="ECO:0000259" key="3">
    <source>
        <dbReference type="Pfam" id="PF10536"/>
    </source>
</evidence>
<feature type="domain" description="Aminotransferase-like plant mobile" evidence="3">
    <location>
        <begin position="627"/>
        <end position="739"/>
    </location>
</feature>
<feature type="region of interest" description="Disordered" evidence="2">
    <location>
        <begin position="1018"/>
        <end position="1090"/>
    </location>
</feature>
<dbReference type="GO" id="GO:0010073">
    <property type="term" value="P:meristem maintenance"/>
    <property type="evidence" value="ECO:0007669"/>
    <property type="project" value="InterPro"/>
</dbReference>
<dbReference type="InterPro" id="IPR044824">
    <property type="entry name" value="MAIN-like"/>
</dbReference>
<feature type="compositionally biased region" description="Basic and acidic residues" evidence="2">
    <location>
        <begin position="443"/>
        <end position="469"/>
    </location>
</feature>